<accession>A0A1N7SFM7</accession>
<protein>
    <submittedName>
        <fullName evidence="1">Uncharacterized protein</fullName>
    </submittedName>
</protein>
<organism evidence="1 2">
    <name type="scientific">Paraburkholderia piptadeniae</name>
    <dbReference type="NCBI Taxonomy" id="1701573"/>
    <lineage>
        <taxon>Bacteria</taxon>
        <taxon>Pseudomonadati</taxon>
        <taxon>Pseudomonadota</taxon>
        <taxon>Betaproteobacteria</taxon>
        <taxon>Burkholderiales</taxon>
        <taxon>Burkholderiaceae</taxon>
        <taxon>Paraburkholderia</taxon>
    </lineage>
</organism>
<gene>
    <name evidence="1" type="ORF">BN2476_500072</name>
</gene>
<dbReference type="Proteomes" id="UP000195569">
    <property type="component" value="Unassembled WGS sequence"/>
</dbReference>
<keyword evidence="2" id="KW-1185">Reference proteome</keyword>
<sequence>MPMCRSKKRTLRGPLFFRLLADERRFDPDGTPPHVSLYTWSRSRHGLLPVTLTMPLVIHREVIGFAVQTSYYSNRTVLPVRGAGHRRRLALRAVLEKALPVRGPRSAGVDRLHGPGQLGHRYRSRFALRL</sequence>
<name>A0A1N7SFM7_9BURK</name>
<reference evidence="1" key="1">
    <citation type="submission" date="2016-12" db="EMBL/GenBank/DDBJ databases">
        <authorList>
            <person name="Moulin L."/>
        </authorList>
    </citation>
    <scope>NUCLEOTIDE SEQUENCE [LARGE SCALE GENOMIC DNA]</scope>
    <source>
        <strain evidence="1">STM 7183</strain>
    </source>
</reference>
<proteinExistence type="predicted"/>
<dbReference type="AlphaFoldDB" id="A0A1N7SFM7"/>
<comment type="caution">
    <text evidence="1">The sequence shown here is derived from an EMBL/GenBank/DDBJ whole genome shotgun (WGS) entry which is preliminary data.</text>
</comment>
<dbReference type="EMBL" id="CYGY02000050">
    <property type="protein sequence ID" value="SIT46144.1"/>
    <property type="molecule type" value="Genomic_DNA"/>
</dbReference>
<evidence type="ECO:0000313" key="2">
    <source>
        <dbReference type="Proteomes" id="UP000195569"/>
    </source>
</evidence>
<evidence type="ECO:0000313" key="1">
    <source>
        <dbReference type="EMBL" id="SIT46144.1"/>
    </source>
</evidence>